<keyword evidence="1" id="KW-0456">Lyase</keyword>
<dbReference type="InterPro" id="IPR025975">
    <property type="entry name" value="Polysacc_lyase"/>
</dbReference>
<name>A0A1M5HFI9_SALEC</name>
<evidence type="ECO:0000313" key="1">
    <source>
        <dbReference type="EMBL" id="SHG14749.1"/>
    </source>
</evidence>
<dbReference type="Pfam" id="PF14099">
    <property type="entry name" value="Polysacc_lyase"/>
    <property type="match status" value="1"/>
</dbReference>
<keyword evidence="2" id="KW-1185">Reference proteome</keyword>
<organism evidence="1 2">
    <name type="scientific">Salegentibacter echinorum</name>
    <dbReference type="NCBI Taxonomy" id="1073325"/>
    <lineage>
        <taxon>Bacteria</taxon>
        <taxon>Pseudomonadati</taxon>
        <taxon>Bacteroidota</taxon>
        <taxon>Flavobacteriia</taxon>
        <taxon>Flavobacteriales</taxon>
        <taxon>Flavobacteriaceae</taxon>
        <taxon>Salegentibacter</taxon>
    </lineage>
</organism>
<dbReference type="Proteomes" id="UP000183945">
    <property type="component" value="Unassembled WGS sequence"/>
</dbReference>
<gene>
    <name evidence="1" type="ORF">SAMN05444483_105130</name>
</gene>
<dbReference type="AlphaFoldDB" id="A0A1M5HFI9"/>
<dbReference type="Gene3D" id="2.60.120.200">
    <property type="match status" value="1"/>
</dbReference>
<evidence type="ECO:0000313" key="2">
    <source>
        <dbReference type="Proteomes" id="UP000183945"/>
    </source>
</evidence>
<reference evidence="2" key="1">
    <citation type="submission" date="2016-11" db="EMBL/GenBank/DDBJ databases">
        <authorList>
            <person name="Varghese N."/>
            <person name="Submissions S."/>
        </authorList>
    </citation>
    <scope>NUCLEOTIDE SEQUENCE [LARGE SCALE GENOMIC DNA]</scope>
    <source>
        <strain evidence="2">DSM 24579</strain>
    </source>
</reference>
<protein>
    <submittedName>
        <fullName evidence="1">Polysaccharide lyase</fullName>
    </submittedName>
</protein>
<dbReference type="EMBL" id="FQVT01000005">
    <property type="protein sequence ID" value="SHG14749.1"/>
    <property type="molecule type" value="Genomic_DNA"/>
</dbReference>
<accession>A0A1M5HFI9</accession>
<dbReference type="STRING" id="1073325.SAMN05444483_105130"/>
<proteinExistence type="predicted"/>
<sequence>MYLFSLTNFAQTTILKANAKGNTYQLINRALAPKGDVVETPDCAHPDFGEHITEEWDETLQSYVFNFHIHTNEDNDRCKNFDRQRTEIKTYGNSPKELLGYQGETVIYKWKFKLDASFQASYKFTHLHQIKAVGGSESGMPLITLTARQSSPDKLQLLYADHKNQKELTYIKLSLLKGKWIEAKEKIVYGEKATASYQLTLTQIDNDKQILDYSNENLSMWKTDAKFLRPKWGIYRSILDTSNLRNEIVKFADFSIEKMN</sequence>
<dbReference type="GO" id="GO:0016829">
    <property type="term" value="F:lyase activity"/>
    <property type="evidence" value="ECO:0007669"/>
    <property type="project" value="UniProtKB-KW"/>
</dbReference>